<protein>
    <submittedName>
        <fullName evidence="3">Phospholipid/cholesterol/gamma-HCH transport system substrate-binding protein</fullName>
    </submittedName>
</protein>
<keyword evidence="1" id="KW-1133">Transmembrane helix</keyword>
<dbReference type="InterPro" id="IPR052336">
    <property type="entry name" value="MlaD_Phospholipid_Transporter"/>
</dbReference>
<name>A0A7R6PMP7_9BACT</name>
<gene>
    <name evidence="3" type="primary">mlaD</name>
    <name evidence="3" type="ORF">TTHT_0829</name>
</gene>
<dbReference type="Pfam" id="PF02470">
    <property type="entry name" value="MlaD"/>
    <property type="match status" value="1"/>
</dbReference>
<evidence type="ECO:0000313" key="3">
    <source>
        <dbReference type="EMBL" id="BBB32393.1"/>
    </source>
</evidence>
<keyword evidence="1" id="KW-0812">Transmembrane</keyword>
<proteinExistence type="predicted"/>
<keyword evidence="4" id="KW-1185">Reference proteome</keyword>
<dbReference type="PANTHER" id="PTHR33371">
    <property type="entry name" value="INTERMEMBRANE PHOSPHOLIPID TRANSPORT SYSTEM BINDING PROTEIN MLAD-RELATED"/>
    <property type="match status" value="1"/>
</dbReference>
<dbReference type="PANTHER" id="PTHR33371:SF4">
    <property type="entry name" value="INTERMEMBRANE PHOSPHOLIPID TRANSPORT SYSTEM BINDING PROTEIN MLAD"/>
    <property type="match status" value="1"/>
</dbReference>
<feature type="transmembrane region" description="Helical" evidence="1">
    <location>
        <begin position="7"/>
        <end position="23"/>
    </location>
</feature>
<dbReference type="InterPro" id="IPR003399">
    <property type="entry name" value="Mce/MlaD"/>
</dbReference>
<dbReference type="AlphaFoldDB" id="A0A7R6PMP7"/>
<evidence type="ECO:0000256" key="1">
    <source>
        <dbReference type="SAM" id="Phobius"/>
    </source>
</evidence>
<dbReference type="EMBL" id="AP017470">
    <property type="protein sequence ID" value="BBB32393.1"/>
    <property type="molecule type" value="Genomic_DNA"/>
</dbReference>
<evidence type="ECO:0000259" key="2">
    <source>
        <dbReference type="Pfam" id="PF02470"/>
    </source>
</evidence>
<keyword evidence="1" id="KW-0472">Membrane</keyword>
<sequence>MNSEAKVGLFFVIALIIICFLIIKTGQFEIFGGKKVYQISAILDTASGLDNHTDVRMAGVKIGTVKDIRLKDGKALVIMDIFSDVTLPEGSIVKVTSKGILGDKYIEILPGHGAGKVAANSTLPTEKSVTVDDIMTIVYSVASDLKKITNSLSNTIGTKKGEQQIGEIIENIQKITEDLREITSRNKDNLTDSIDNIKAFTGDLRKEIPVLSKKLDNLMTHLDSVVTENKQDFRETIVNAKESTKKLSKTLDYVESISKKIDEGKGTIGMLVNDEKIGKHFDETLVSFKNAMDAATDYLSAFRDTGVYLGFKSEYMFDVEDSKSYFTIDIVPNTKRYYQVQIIDSPYGKVKENTFEHIITNDDGTVRDHYTETVISTRDSLKFSATIGQQFGDFLVKVGMIESKGGFGLSYLPKGFDGKLSFTVDAWDFSRENNLDPHVKLFVRYKFYKDFFLTAGADDVLESDYSQYFLGVGIRFRDDYFKTLLSNVSIR</sequence>
<dbReference type="RefSeq" id="WP_201328738.1">
    <property type="nucleotide sequence ID" value="NZ_AP017470.1"/>
</dbReference>
<evidence type="ECO:0000313" key="4">
    <source>
        <dbReference type="Proteomes" id="UP000595564"/>
    </source>
</evidence>
<accession>A0A7R6PMP7</accession>
<dbReference type="Proteomes" id="UP000595564">
    <property type="component" value="Chromosome"/>
</dbReference>
<feature type="domain" description="Mce/MlaD" evidence="2">
    <location>
        <begin position="37"/>
        <end position="111"/>
    </location>
</feature>
<reference evidence="3 4" key="1">
    <citation type="journal article" date="2012" name="Extremophiles">
        <title>Thermotomaculum hydrothermale gen. nov., sp. nov., a novel heterotrophic thermophile within the phylum Acidobacteria from a deep-sea hydrothermal vent chimney in the Southern Okinawa Trough.</title>
        <authorList>
            <person name="Izumi H."/>
            <person name="Nunoura T."/>
            <person name="Miyazaki M."/>
            <person name="Mino S."/>
            <person name="Toki T."/>
            <person name="Takai K."/>
            <person name="Sako Y."/>
            <person name="Sawabe T."/>
            <person name="Nakagawa S."/>
        </authorList>
    </citation>
    <scope>NUCLEOTIDE SEQUENCE [LARGE SCALE GENOMIC DNA]</scope>
    <source>
        <strain evidence="3 4">AC55</strain>
    </source>
</reference>
<dbReference type="KEGG" id="thyd:TTHT_0829"/>
<organism evidence="3 4">
    <name type="scientific">Thermotomaculum hydrothermale</name>
    <dbReference type="NCBI Taxonomy" id="981385"/>
    <lineage>
        <taxon>Bacteria</taxon>
        <taxon>Pseudomonadati</taxon>
        <taxon>Acidobacteriota</taxon>
        <taxon>Holophagae</taxon>
        <taxon>Thermotomaculales</taxon>
        <taxon>Thermotomaculaceae</taxon>
        <taxon>Thermotomaculum</taxon>
    </lineage>
</organism>